<keyword evidence="1" id="KW-0653">Protein transport</keyword>
<keyword evidence="1" id="KW-0813">Transport</keyword>
<feature type="compositionally biased region" description="Basic and acidic residues" evidence="2">
    <location>
        <begin position="613"/>
        <end position="624"/>
    </location>
</feature>
<feature type="region of interest" description="Disordered" evidence="2">
    <location>
        <begin position="598"/>
        <end position="677"/>
    </location>
</feature>
<accession>A0ABR3J0J3</accession>
<feature type="domain" description="GPI inositol-deacylase PGAP1-like alpha/beta" evidence="3">
    <location>
        <begin position="373"/>
        <end position="426"/>
    </location>
</feature>
<keyword evidence="5" id="KW-1185">Reference proteome</keyword>
<dbReference type="EMBL" id="JASNQZ010000013">
    <property type="protein sequence ID" value="KAL0948655.1"/>
    <property type="molecule type" value="Genomic_DNA"/>
</dbReference>
<comment type="similarity">
    <text evidence="1">Belongs to the GPI inositol-deacylase family.</text>
</comment>
<name>A0ABR3J0J3_9AGAR</name>
<feature type="compositionally biased region" description="Basic and acidic residues" evidence="2">
    <location>
        <begin position="638"/>
        <end position="649"/>
    </location>
</feature>
<gene>
    <name evidence="4" type="ORF">HGRIS_010459</name>
</gene>
<dbReference type="Pfam" id="PF07819">
    <property type="entry name" value="PGAP1"/>
    <property type="match status" value="1"/>
</dbReference>
<dbReference type="EC" id="3.1.-.-" evidence="1"/>
<evidence type="ECO:0000313" key="5">
    <source>
        <dbReference type="Proteomes" id="UP001556367"/>
    </source>
</evidence>
<feature type="region of interest" description="Disordered" evidence="2">
    <location>
        <begin position="211"/>
        <end position="267"/>
    </location>
</feature>
<feature type="compositionally biased region" description="Basic and acidic residues" evidence="2">
    <location>
        <begin position="32"/>
        <end position="46"/>
    </location>
</feature>
<dbReference type="PANTHER" id="PTHR11440">
    <property type="entry name" value="LECITHIN-CHOLESTEROL ACYLTRANSFERASE-RELATED"/>
    <property type="match status" value="1"/>
</dbReference>
<organism evidence="4 5">
    <name type="scientific">Hohenbuehelia grisea</name>
    <dbReference type="NCBI Taxonomy" id="104357"/>
    <lineage>
        <taxon>Eukaryota</taxon>
        <taxon>Fungi</taxon>
        <taxon>Dikarya</taxon>
        <taxon>Basidiomycota</taxon>
        <taxon>Agaricomycotina</taxon>
        <taxon>Agaricomycetes</taxon>
        <taxon>Agaricomycetidae</taxon>
        <taxon>Agaricales</taxon>
        <taxon>Pleurotineae</taxon>
        <taxon>Pleurotaceae</taxon>
        <taxon>Hohenbuehelia</taxon>
    </lineage>
</organism>
<proteinExistence type="inferred from homology"/>
<feature type="compositionally biased region" description="Low complexity" evidence="2">
    <location>
        <begin position="228"/>
        <end position="241"/>
    </location>
</feature>
<reference evidence="5" key="1">
    <citation type="submission" date="2024-06" db="EMBL/GenBank/DDBJ databases">
        <title>Multi-omics analyses provide insights into the biosynthesis of the anticancer antibiotic pleurotin in Hohenbuehelia grisea.</title>
        <authorList>
            <person name="Weaver J.A."/>
            <person name="Alberti F."/>
        </authorList>
    </citation>
    <scope>NUCLEOTIDE SEQUENCE [LARGE SCALE GENOMIC DNA]</scope>
    <source>
        <strain evidence="5">T-177</strain>
    </source>
</reference>
<evidence type="ECO:0000256" key="2">
    <source>
        <dbReference type="SAM" id="MobiDB-lite"/>
    </source>
</evidence>
<comment type="subcellular location">
    <subcellularLocation>
        <location evidence="1">Endoplasmic reticulum membrane</location>
    </subcellularLocation>
</comment>
<evidence type="ECO:0000256" key="1">
    <source>
        <dbReference type="RuleBase" id="RU365011"/>
    </source>
</evidence>
<evidence type="ECO:0000259" key="3">
    <source>
        <dbReference type="Pfam" id="PF07819"/>
    </source>
</evidence>
<feature type="compositionally biased region" description="Low complexity" evidence="2">
    <location>
        <begin position="17"/>
        <end position="31"/>
    </location>
</feature>
<dbReference type="SUPFAM" id="SSF53474">
    <property type="entry name" value="alpha/beta-Hydrolases"/>
    <property type="match status" value="1"/>
</dbReference>
<comment type="caution">
    <text evidence="4">The sequence shown here is derived from an EMBL/GenBank/DDBJ whole genome shotgun (WGS) entry which is preliminary data.</text>
</comment>
<feature type="region of interest" description="Disordered" evidence="2">
    <location>
        <begin position="1"/>
        <end position="46"/>
    </location>
</feature>
<feature type="region of interest" description="Disordered" evidence="2">
    <location>
        <begin position="105"/>
        <end position="145"/>
    </location>
</feature>
<dbReference type="InterPro" id="IPR029058">
    <property type="entry name" value="AB_hydrolase_fold"/>
</dbReference>
<dbReference type="Proteomes" id="UP001556367">
    <property type="component" value="Unassembled WGS sequence"/>
</dbReference>
<evidence type="ECO:0000313" key="4">
    <source>
        <dbReference type="EMBL" id="KAL0948655.1"/>
    </source>
</evidence>
<dbReference type="Gene3D" id="3.40.50.1820">
    <property type="entry name" value="alpha/beta hydrolase"/>
    <property type="match status" value="1"/>
</dbReference>
<dbReference type="InterPro" id="IPR012908">
    <property type="entry name" value="PGAP1-ab_dom-like"/>
</dbReference>
<keyword evidence="1" id="KW-0256">Endoplasmic reticulum</keyword>
<comment type="function">
    <text evidence="1">Involved in inositol deacylation of GPI-anchored proteins which plays important roles in the quality control and ER-associated degradation of GPI-anchored proteins.</text>
</comment>
<sequence>MSDADGDDGRRTPLAKRLSSLLSTSSTPRSSSELDHSNAIDSHSDMRQAPLRMFGAVASGNAPVAESSAMALRKDTLAPKASTPHGDEQRRQSPILRWFADLPNQNGTAKQSQKHARAQPNARTSGSSSPSSATSSPTLPPSPNLSALHEALTEALPKPPPVARLPNNFFSSSRSLARPPPFFDNLTRSTLPTASLSPGLFSNYSDIQVPPLSDPADQSPVVLNSPPRGSSIRSLRRLSLLENERNPPNAEPTGSTTPPTRPASPTGWWWFQAQNKENVDSLLNEEDRADTLQQEQDNLGSKYRTPRNPIVFCHGLLGFDVVSLGPSIAPLQVTHWRGIKEVLEANGAEVLITRVPATSSPIDRAKVLEEKISQVYPGRSVHLIGHSMGGIDSRYLTTHLTNRKFKVLSVTTIASPHRGSAFADTFLESVGRNRMPSVLSLLALLPNGGGDGRAFECLTPAAMERFNAETPDVEGVKYFSWGAVYDPGLIDTWKWSHSVVLEKEGPNDGLVSVESAKWGTYLGTLEGVNHLDLVGWINVARYKWAEVVGREIKFRPATFYLGVADMLAGEVEGQPKLGQTQQDGDDGIADSQVGKGAELAEDGESGVGAAKGKSVEEGRQRAEMLDSLQTTGAQVDEPTGKRETLHSVEEGPAASANASTLEDGGSKLNLELQSRNS</sequence>
<feature type="compositionally biased region" description="Low complexity" evidence="2">
    <location>
        <begin position="252"/>
        <end position="267"/>
    </location>
</feature>
<feature type="compositionally biased region" description="Low complexity" evidence="2">
    <location>
        <begin position="120"/>
        <end position="137"/>
    </location>
</feature>
<keyword evidence="1" id="KW-0378">Hydrolase</keyword>
<protein>
    <recommendedName>
        <fullName evidence="1">GPI inositol-deacylase</fullName>
        <ecNumber evidence="1">3.1.-.-</ecNumber>
    </recommendedName>
</protein>
<keyword evidence="1" id="KW-0472">Membrane</keyword>